<dbReference type="RefSeq" id="WP_344197929.1">
    <property type="nucleotide sequence ID" value="NZ_BAAAND010000010.1"/>
</dbReference>
<organism evidence="1 2">
    <name type="scientific">Kribbella karoonensis</name>
    <dbReference type="NCBI Taxonomy" id="324851"/>
    <lineage>
        <taxon>Bacteria</taxon>
        <taxon>Bacillati</taxon>
        <taxon>Actinomycetota</taxon>
        <taxon>Actinomycetes</taxon>
        <taxon>Propionibacteriales</taxon>
        <taxon>Kribbellaceae</taxon>
        <taxon>Kribbella</taxon>
    </lineage>
</organism>
<sequence length="191" mass="20565">MGSGLVVEYDVSRLDNSPQYSALRRAGTTNLTVSPNSRIALNRLDTSRTLVGSSLVVGYDVPRLDNSPQYTGLRLAGTTSRIASPNSRIATNRLDVSRIALNQLAVSRALVGRRPVNGRYAAPRLDHCPQYSGLRLVGMTSLIPRSDCRIVLNRLDIGGRVRALNSRGRIVGQVSARDSRSGLVGGRGGVR</sequence>
<dbReference type="Proteomes" id="UP001500190">
    <property type="component" value="Unassembled WGS sequence"/>
</dbReference>
<keyword evidence="2" id="KW-1185">Reference proteome</keyword>
<gene>
    <name evidence="1" type="ORF">GCM10009742_62810</name>
</gene>
<comment type="caution">
    <text evidence="1">The sequence shown here is derived from an EMBL/GenBank/DDBJ whole genome shotgun (WGS) entry which is preliminary data.</text>
</comment>
<protein>
    <submittedName>
        <fullName evidence="1">Uncharacterized protein</fullName>
    </submittedName>
</protein>
<proteinExistence type="predicted"/>
<evidence type="ECO:0000313" key="2">
    <source>
        <dbReference type="Proteomes" id="UP001500190"/>
    </source>
</evidence>
<accession>A0ABN2EHC0</accession>
<name>A0ABN2EHC0_9ACTN</name>
<evidence type="ECO:0000313" key="1">
    <source>
        <dbReference type="EMBL" id="GAA1605303.1"/>
    </source>
</evidence>
<reference evidence="1 2" key="1">
    <citation type="journal article" date="2019" name="Int. J. Syst. Evol. Microbiol.">
        <title>The Global Catalogue of Microorganisms (GCM) 10K type strain sequencing project: providing services to taxonomists for standard genome sequencing and annotation.</title>
        <authorList>
            <consortium name="The Broad Institute Genomics Platform"/>
            <consortium name="The Broad Institute Genome Sequencing Center for Infectious Disease"/>
            <person name="Wu L."/>
            <person name="Ma J."/>
        </authorList>
    </citation>
    <scope>NUCLEOTIDE SEQUENCE [LARGE SCALE GENOMIC DNA]</scope>
    <source>
        <strain evidence="1 2">JCM 14304</strain>
    </source>
</reference>
<dbReference type="EMBL" id="BAAAND010000010">
    <property type="protein sequence ID" value="GAA1605303.1"/>
    <property type="molecule type" value="Genomic_DNA"/>
</dbReference>